<evidence type="ECO:0000313" key="3">
    <source>
        <dbReference type="Proteomes" id="UP000192578"/>
    </source>
</evidence>
<comment type="caution">
    <text evidence="2">The sequence shown here is derived from an EMBL/GenBank/DDBJ whole genome shotgun (WGS) entry which is preliminary data.</text>
</comment>
<dbReference type="Proteomes" id="UP000192578">
    <property type="component" value="Unassembled WGS sequence"/>
</dbReference>
<organism evidence="2 3">
    <name type="scientific">Hypsibius exemplaris</name>
    <name type="common">Freshwater tardigrade</name>
    <dbReference type="NCBI Taxonomy" id="2072580"/>
    <lineage>
        <taxon>Eukaryota</taxon>
        <taxon>Metazoa</taxon>
        <taxon>Ecdysozoa</taxon>
        <taxon>Tardigrada</taxon>
        <taxon>Eutardigrada</taxon>
        <taxon>Parachela</taxon>
        <taxon>Hypsibioidea</taxon>
        <taxon>Hypsibiidae</taxon>
        <taxon>Hypsibius</taxon>
    </lineage>
</organism>
<gene>
    <name evidence="2" type="ORF">BV898_09806</name>
</gene>
<proteinExistence type="predicted"/>
<name>A0A1W0WLF0_HYPEX</name>
<keyword evidence="3" id="KW-1185">Reference proteome</keyword>
<feature type="region of interest" description="Disordered" evidence="1">
    <location>
        <begin position="18"/>
        <end position="46"/>
    </location>
</feature>
<evidence type="ECO:0000256" key="1">
    <source>
        <dbReference type="SAM" id="MobiDB-lite"/>
    </source>
</evidence>
<dbReference type="AlphaFoldDB" id="A0A1W0WLF0"/>
<reference evidence="3" key="1">
    <citation type="submission" date="2017-01" db="EMBL/GenBank/DDBJ databases">
        <title>Comparative genomics of anhydrobiosis in the tardigrade Hypsibius dujardini.</title>
        <authorList>
            <person name="Yoshida Y."/>
            <person name="Koutsovoulos G."/>
            <person name="Laetsch D."/>
            <person name="Stevens L."/>
            <person name="Kumar S."/>
            <person name="Horikawa D."/>
            <person name="Ishino K."/>
            <person name="Komine S."/>
            <person name="Tomita M."/>
            <person name="Blaxter M."/>
            <person name="Arakawa K."/>
        </authorList>
    </citation>
    <scope>NUCLEOTIDE SEQUENCE [LARGE SCALE GENOMIC DNA]</scope>
    <source>
        <strain evidence="3">Z151</strain>
    </source>
</reference>
<dbReference type="EMBL" id="MTYJ01000079">
    <property type="protein sequence ID" value="OQV16036.1"/>
    <property type="molecule type" value="Genomic_DNA"/>
</dbReference>
<accession>A0A1W0WLF0</accession>
<sequence length="131" mass="14053">MADDELIDKLRDGLYSDGTAVGGWIARRNGPNRTANESSEADAGSRRIIQTQLRQPQELPHPAPTSLLQATVAIVRDSADERTVKPDSKVARRRDGHDRTADGPAGPTDQEEESQGDSVPAAVAISTESHT</sequence>
<feature type="region of interest" description="Disordered" evidence="1">
    <location>
        <begin position="76"/>
        <end position="131"/>
    </location>
</feature>
<feature type="compositionally biased region" description="Basic and acidic residues" evidence="1">
    <location>
        <begin position="77"/>
        <end position="101"/>
    </location>
</feature>
<evidence type="ECO:0000313" key="2">
    <source>
        <dbReference type="EMBL" id="OQV16036.1"/>
    </source>
</evidence>
<protein>
    <submittedName>
        <fullName evidence="2">Uncharacterized protein</fullName>
    </submittedName>
</protein>